<proteinExistence type="predicted"/>
<organism evidence="2 3">
    <name type="scientific">Asterophora parasitica</name>
    <dbReference type="NCBI Taxonomy" id="117018"/>
    <lineage>
        <taxon>Eukaryota</taxon>
        <taxon>Fungi</taxon>
        <taxon>Dikarya</taxon>
        <taxon>Basidiomycota</taxon>
        <taxon>Agaricomycotina</taxon>
        <taxon>Agaricomycetes</taxon>
        <taxon>Agaricomycetidae</taxon>
        <taxon>Agaricales</taxon>
        <taxon>Tricholomatineae</taxon>
        <taxon>Lyophyllaceae</taxon>
        <taxon>Asterophora</taxon>
    </lineage>
</organism>
<feature type="compositionally biased region" description="Polar residues" evidence="1">
    <location>
        <begin position="1"/>
        <end position="12"/>
    </location>
</feature>
<comment type="caution">
    <text evidence="2">The sequence shown here is derived from an EMBL/GenBank/DDBJ whole genome shotgun (WGS) entry which is preliminary data.</text>
</comment>
<evidence type="ECO:0000313" key="3">
    <source>
        <dbReference type="Proteomes" id="UP000775547"/>
    </source>
</evidence>
<feature type="region of interest" description="Disordered" evidence="1">
    <location>
        <begin position="104"/>
        <end position="131"/>
    </location>
</feature>
<accession>A0A9P7G4J0</accession>
<protein>
    <submittedName>
        <fullName evidence="2">Uncharacterized protein</fullName>
    </submittedName>
</protein>
<evidence type="ECO:0000256" key="1">
    <source>
        <dbReference type="SAM" id="MobiDB-lite"/>
    </source>
</evidence>
<sequence>MADFLTNLSLNDDSAAPANGSPAQPSGTNAPNSSSGQSNQNQQPLNVGGALLGSLTSHSNQSQSDQAQSDDLLGKIVSALSNAQPQEKEELLSKLSSALDSNIQLQERGRIGQGNSRAPQRKEEPLGKINPAIGSFDLQSLPVSSGVYIPYAKEQEGVLEDVERNLGIGLQGKAGGPKINSALGGGQAIDLGQKHVLSQGQQKNKTAIEQLKDKQQGAENLAGKDIPDGFGILEAREASRR</sequence>
<feature type="compositionally biased region" description="Low complexity" evidence="1">
    <location>
        <begin position="59"/>
        <end position="70"/>
    </location>
</feature>
<keyword evidence="3" id="KW-1185">Reference proteome</keyword>
<dbReference type="Proteomes" id="UP000775547">
    <property type="component" value="Unassembled WGS sequence"/>
</dbReference>
<dbReference type="EMBL" id="JABCKV010000590">
    <property type="protein sequence ID" value="KAG5640642.1"/>
    <property type="molecule type" value="Genomic_DNA"/>
</dbReference>
<feature type="region of interest" description="Disordered" evidence="1">
    <location>
        <begin position="1"/>
        <end position="70"/>
    </location>
</feature>
<name>A0A9P7G4J0_9AGAR</name>
<gene>
    <name evidence="2" type="ORF">DXG03_007695</name>
</gene>
<reference evidence="2" key="1">
    <citation type="submission" date="2020-07" db="EMBL/GenBank/DDBJ databases">
        <authorList>
            <person name="Nieuwenhuis M."/>
            <person name="Van De Peppel L.J.J."/>
        </authorList>
    </citation>
    <scope>NUCLEOTIDE SEQUENCE</scope>
    <source>
        <strain evidence="2">AP01</strain>
        <tissue evidence="2">Mycelium</tissue>
    </source>
</reference>
<dbReference type="OrthoDB" id="3050608at2759"/>
<feature type="compositionally biased region" description="Polar residues" evidence="1">
    <location>
        <begin position="21"/>
        <end position="31"/>
    </location>
</feature>
<dbReference type="AlphaFoldDB" id="A0A9P7G4J0"/>
<reference evidence="2" key="2">
    <citation type="submission" date="2021-10" db="EMBL/GenBank/DDBJ databases">
        <title>Phylogenomics reveals ancestral predisposition of the termite-cultivated fungus Termitomyces towards a domesticated lifestyle.</title>
        <authorList>
            <person name="Auxier B."/>
            <person name="Grum-Grzhimaylo A."/>
            <person name="Cardenas M.E."/>
            <person name="Lodge J.D."/>
            <person name="Laessoe T."/>
            <person name="Pedersen O."/>
            <person name="Smith M.E."/>
            <person name="Kuyper T.W."/>
            <person name="Franco-Molano E.A."/>
            <person name="Baroni T.J."/>
            <person name="Aanen D.K."/>
        </authorList>
    </citation>
    <scope>NUCLEOTIDE SEQUENCE</scope>
    <source>
        <strain evidence="2">AP01</strain>
        <tissue evidence="2">Mycelium</tissue>
    </source>
</reference>
<evidence type="ECO:0000313" key="2">
    <source>
        <dbReference type="EMBL" id="KAG5640642.1"/>
    </source>
</evidence>
<feature type="compositionally biased region" description="Low complexity" evidence="1">
    <location>
        <begin position="32"/>
        <end position="43"/>
    </location>
</feature>